<name>A0A385ZAH6_9PSED</name>
<sequence>MPHLLLRLLGGAALALFCGALGASQGDTRSAHLRQLQLNLLGSLGDFYLLYGIDADPALGRSIAHHLELAELQLSQIEVAVPGAAAALVGLRQQWRAYRQLLTALSREAQRQTTLEGRAFTELIQLNEQLLAACATLQSASPPGPDPTAGDDGLELQLQRLATSYIAYNIGANSLAGDGTEIDRMAVQVDAGLAALLARPAQDEEQRRLQETIRSKWRYIEPALRHYQKSAVPSLVRHYSARIIADLERLQSGTR</sequence>
<accession>A0A385ZAH6</accession>
<dbReference type="KEGG" id="pcav:D3880_22410"/>
<gene>
    <name evidence="2" type="ORF">D3880_22410</name>
</gene>
<evidence type="ECO:0000313" key="3">
    <source>
        <dbReference type="Proteomes" id="UP000265560"/>
    </source>
</evidence>
<dbReference type="OrthoDB" id="6076384at2"/>
<evidence type="ECO:0000313" key="2">
    <source>
        <dbReference type="EMBL" id="AYC34952.1"/>
    </source>
</evidence>
<keyword evidence="3" id="KW-1185">Reference proteome</keyword>
<evidence type="ECO:0000256" key="1">
    <source>
        <dbReference type="SAM" id="SignalP"/>
    </source>
</evidence>
<dbReference type="AlphaFoldDB" id="A0A385ZAH6"/>
<protein>
    <submittedName>
        <fullName evidence="2">Uncharacterized protein</fullName>
    </submittedName>
</protein>
<keyword evidence="1" id="KW-0732">Signal</keyword>
<dbReference type="EMBL" id="CP032419">
    <property type="protein sequence ID" value="AYC34952.1"/>
    <property type="molecule type" value="Genomic_DNA"/>
</dbReference>
<dbReference type="Proteomes" id="UP000265560">
    <property type="component" value="Chromosome"/>
</dbReference>
<feature type="chain" id="PRO_5017358467" evidence="1">
    <location>
        <begin position="24"/>
        <end position="255"/>
    </location>
</feature>
<feature type="signal peptide" evidence="1">
    <location>
        <begin position="1"/>
        <end position="23"/>
    </location>
</feature>
<reference evidence="3" key="1">
    <citation type="submission" date="2018-09" db="EMBL/GenBank/DDBJ databases">
        <authorList>
            <person name="Zhu H."/>
        </authorList>
    </citation>
    <scope>NUCLEOTIDE SEQUENCE [LARGE SCALE GENOMIC DNA]</scope>
    <source>
        <strain evidence="3">K2W31S-8</strain>
    </source>
</reference>
<organism evidence="2 3">
    <name type="scientific">Pseudomonas cavernae</name>
    <dbReference type="NCBI Taxonomy" id="2320867"/>
    <lineage>
        <taxon>Bacteria</taxon>
        <taxon>Pseudomonadati</taxon>
        <taxon>Pseudomonadota</taxon>
        <taxon>Gammaproteobacteria</taxon>
        <taxon>Pseudomonadales</taxon>
        <taxon>Pseudomonadaceae</taxon>
        <taxon>Pseudomonas</taxon>
    </lineage>
</organism>
<dbReference type="RefSeq" id="WP_119895601.1">
    <property type="nucleotide sequence ID" value="NZ_CP032419.1"/>
</dbReference>
<proteinExistence type="predicted"/>